<reference evidence="2 3" key="1">
    <citation type="submission" date="2024-11" db="EMBL/GenBank/DDBJ databases">
        <authorList>
            <person name="Heng Y.C."/>
            <person name="Lim A.C.H."/>
            <person name="Lee J.K.Y."/>
            <person name="Kittelmann S."/>
        </authorList>
    </citation>
    <scope>NUCLEOTIDE SEQUENCE [LARGE SCALE GENOMIC DNA]</scope>
    <source>
        <strain evidence="2 3">WILCCON 0269</strain>
    </source>
</reference>
<comment type="caution">
    <text evidence="2">The sequence shown here is derived from an EMBL/GenBank/DDBJ whole genome shotgun (WGS) entry which is preliminary data.</text>
</comment>
<evidence type="ECO:0008006" key="4">
    <source>
        <dbReference type="Google" id="ProtNLM"/>
    </source>
</evidence>
<accession>A0ABW8SR54</accession>
<name>A0ABW8SR54_9CLOT</name>
<gene>
    <name evidence="2" type="ORF">ACJDU8_19800</name>
</gene>
<dbReference type="EMBL" id="JBJHZX010000037">
    <property type="protein sequence ID" value="MFL0197791.1"/>
    <property type="molecule type" value="Genomic_DNA"/>
</dbReference>
<dbReference type="Proteomes" id="UP001623660">
    <property type="component" value="Unassembled WGS sequence"/>
</dbReference>
<evidence type="ECO:0000313" key="3">
    <source>
        <dbReference type="Proteomes" id="UP001623660"/>
    </source>
</evidence>
<dbReference type="RefSeq" id="WP_406793894.1">
    <property type="nucleotide sequence ID" value="NZ_JBJHZX010000037.1"/>
</dbReference>
<evidence type="ECO:0000256" key="1">
    <source>
        <dbReference type="SAM" id="MobiDB-lite"/>
    </source>
</evidence>
<organism evidence="2 3">
    <name type="scientific">Candidatus Clostridium eludens</name>
    <dbReference type="NCBI Taxonomy" id="3381663"/>
    <lineage>
        <taxon>Bacteria</taxon>
        <taxon>Bacillati</taxon>
        <taxon>Bacillota</taxon>
        <taxon>Clostridia</taxon>
        <taxon>Eubacteriales</taxon>
        <taxon>Clostridiaceae</taxon>
        <taxon>Clostridium</taxon>
    </lineage>
</organism>
<proteinExistence type="predicted"/>
<feature type="region of interest" description="Disordered" evidence="1">
    <location>
        <begin position="225"/>
        <end position="258"/>
    </location>
</feature>
<keyword evidence="3" id="KW-1185">Reference proteome</keyword>
<evidence type="ECO:0000313" key="2">
    <source>
        <dbReference type="EMBL" id="MFL0197791.1"/>
    </source>
</evidence>
<sequence>MHINNKAAWVETFTVAESVLSIKTGLSGRGVRNARNELKQKGRIDFKSRVGGKAPIYTIISFETGINYFNKNSVTKRVPFSDVTESPEVPTEMYSEGKTSTEMSSVDTSAGASVGCAGDTSGGRATLIDIDKDIDNIVVEKENKEKENWSIALEYFCQKSGRADTNLRTREREAAQEICEEVPSLDTVLKGIDYAFDNFQPDSEDDKINSFCYCAKVIKGLWKRENSKKNGGGKRGSSKQDTDSGEDSSPYDFSKFEG</sequence>
<protein>
    <recommendedName>
        <fullName evidence="4">Helix-turn-helix domain-containing protein</fullName>
    </recommendedName>
</protein>